<organism evidence="1 2">
    <name type="scientific">Hoyosella altamirensis</name>
    <dbReference type="NCBI Taxonomy" id="616997"/>
    <lineage>
        <taxon>Bacteria</taxon>
        <taxon>Bacillati</taxon>
        <taxon>Actinomycetota</taxon>
        <taxon>Actinomycetes</taxon>
        <taxon>Mycobacteriales</taxon>
        <taxon>Hoyosellaceae</taxon>
        <taxon>Hoyosella</taxon>
    </lineage>
</organism>
<protein>
    <recommendedName>
        <fullName evidence="3">Transcriptional regulator, AbiEi antitoxin, Type IV TA system</fullName>
    </recommendedName>
</protein>
<sequence>MTSNFSPHRGLLVRNLTSSQRRANRRKREFVQLRRNCYVRSDVWEALTPEHQHVLRTFDAIDSVQNRSTVVSHVSAAAMWGLPIWDLPLDRVHLSRPGNGGGRTERSRTIHVAPLSPSDVTRKEGVALTTPQRTIVDIARTVPFEHAVVVGDAALNRSLVSKTDLMKCLERAVNRNGIEAARRVVEFLDGRSESVGESRSRVLLHTEFPGMHVQARVVDERGAVLARVDFLFDEGVIGEFDGRVKYSSHLRPGETSADAVVREKLREDALREAGWIVIRWTWADLAHPERLIQRIRRALDEAYRQQRPTRLWVPAA</sequence>
<evidence type="ECO:0008006" key="3">
    <source>
        <dbReference type="Google" id="ProtNLM"/>
    </source>
</evidence>
<evidence type="ECO:0000313" key="2">
    <source>
        <dbReference type="Proteomes" id="UP000567922"/>
    </source>
</evidence>
<dbReference type="RefSeq" id="WP_157095142.1">
    <property type="nucleotide sequence ID" value="NZ_BDDI01000009.1"/>
</dbReference>
<keyword evidence="2" id="KW-1185">Reference proteome</keyword>
<dbReference type="OrthoDB" id="5143202at2"/>
<accession>A0A839RGQ7</accession>
<comment type="caution">
    <text evidence="1">The sequence shown here is derived from an EMBL/GenBank/DDBJ whole genome shotgun (WGS) entry which is preliminary data.</text>
</comment>
<dbReference type="EMBL" id="JACHWS010000001">
    <property type="protein sequence ID" value="MBB3035590.1"/>
    <property type="molecule type" value="Genomic_DNA"/>
</dbReference>
<gene>
    <name evidence="1" type="ORF">FHU29_000024</name>
</gene>
<evidence type="ECO:0000313" key="1">
    <source>
        <dbReference type="EMBL" id="MBB3035590.1"/>
    </source>
</evidence>
<reference evidence="1 2" key="1">
    <citation type="submission" date="2020-08" db="EMBL/GenBank/DDBJ databases">
        <title>Sequencing the genomes of 1000 actinobacteria strains.</title>
        <authorList>
            <person name="Klenk H.-P."/>
        </authorList>
    </citation>
    <scope>NUCLEOTIDE SEQUENCE [LARGE SCALE GENOMIC DNA]</scope>
    <source>
        <strain evidence="1 2">DSM 45258</strain>
    </source>
</reference>
<dbReference type="Proteomes" id="UP000567922">
    <property type="component" value="Unassembled WGS sequence"/>
</dbReference>
<dbReference type="AlphaFoldDB" id="A0A839RGQ7"/>
<name>A0A839RGQ7_9ACTN</name>
<proteinExistence type="predicted"/>